<dbReference type="CDD" id="cd02540">
    <property type="entry name" value="GT2_GlmU_N_bac"/>
    <property type="match status" value="1"/>
</dbReference>
<comment type="similarity">
    <text evidence="3 18">In the N-terminal section; belongs to the N-acetylglucosamine-1-phosphate uridyltransferase family.</text>
</comment>
<dbReference type="CDD" id="cd03353">
    <property type="entry name" value="LbH_GlmU_C"/>
    <property type="match status" value="1"/>
</dbReference>
<feature type="binding site" evidence="18">
    <location>
        <position position="377"/>
    </location>
    <ligand>
        <name>UDP-N-acetyl-alpha-D-glucosamine</name>
        <dbReference type="ChEBI" id="CHEBI:57705"/>
    </ligand>
</feature>
<dbReference type="EC" id="2.3.1.157" evidence="18"/>
<evidence type="ECO:0000256" key="6">
    <source>
        <dbReference type="ARBA" id="ARBA00022695"/>
    </source>
</evidence>
<keyword evidence="5 18" id="KW-0808">Transferase</keyword>
<feature type="binding site" evidence="18">
    <location>
        <position position="391"/>
    </location>
    <ligand>
        <name>acetyl-CoA</name>
        <dbReference type="ChEBI" id="CHEBI:57288"/>
    </ligand>
</feature>
<organism evidence="20 21">
    <name type="scientific">Chloracidobacterium validum</name>
    <dbReference type="NCBI Taxonomy" id="2821543"/>
    <lineage>
        <taxon>Bacteria</taxon>
        <taxon>Pseudomonadati</taxon>
        <taxon>Acidobacteriota</taxon>
        <taxon>Terriglobia</taxon>
        <taxon>Terriglobales</taxon>
        <taxon>Acidobacteriaceae</taxon>
        <taxon>Chloracidobacterium</taxon>
    </lineage>
</organism>
<keyword evidence="21" id="KW-1185">Reference proteome</keyword>
<keyword evidence="14 18" id="KW-0961">Cell wall biogenesis/degradation</keyword>
<dbReference type="HAMAP" id="MF_01631">
    <property type="entry name" value="GlmU"/>
    <property type="match status" value="1"/>
</dbReference>
<evidence type="ECO:0000256" key="7">
    <source>
        <dbReference type="ARBA" id="ARBA00022723"/>
    </source>
</evidence>
<dbReference type="SUPFAM" id="SSF51161">
    <property type="entry name" value="Trimeric LpxA-like enzymes"/>
    <property type="match status" value="1"/>
</dbReference>
<feature type="binding site" evidence="18">
    <location>
        <position position="113"/>
    </location>
    <ligand>
        <name>Mg(2+)</name>
        <dbReference type="ChEBI" id="CHEBI:18420"/>
    </ligand>
</feature>
<feature type="binding site" evidence="18">
    <location>
        <position position="362"/>
    </location>
    <ligand>
        <name>UDP-N-acetyl-alpha-D-glucosamine</name>
        <dbReference type="ChEBI" id="CHEBI:57705"/>
    </ligand>
</feature>
<feature type="binding site" evidence="18">
    <location>
        <position position="434"/>
    </location>
    <ligand>
        <name>acetyl-CoA</name>
        <dbReference type="ChEBI" id="CHEBI:57288"/>
    </ligand>
</feature>
<keyword evidence="8 18" id="KW-0677">Repeat</keyword>
<feature type="region of interest" description="N-acetyltransferase" evidence="18">
    <location>
        <begin position="262"/>
        <end position="460"/>
    </location>
</feature>
<evidence type="ECO:0000256" key="5">
    <source>
        <dbReference type="ARBA" id="ARBA00022679"/>
    </source>
</evidence>
<evidence type="ECO:0000259" key="19">
    <source>
        <dbReference type="Pfam" id="PF12804"/>
    </source>
</evidence>
<dbReference type="EC" id="2.7.7.23" evidence="18"/>
<feature type="binding site" evidence="18">
    <location>
        <position position="238"/>
    </location>
    <ligand>
        <name>Mg(2+)</name>
        <dbReference type="ChEBI" id="CHEBI:18420"/>
    </ligand>
</feature>
<feature type="binding site" evidence="18">
    <location>
        <position position="24"/>
    </location>
    <ligand>
        <name>UDP-N-acetyl-alpha-D-glucosamine</name>
        <dbReference type="ChEBI" id="CHEBI:57705"/>
    </ligand>
</feature>
<evidence type="ECO:0000256" key="14">
    <source>
        <dbReference type="ARBA" id="ARBA00023316"/>
    </source>
</evidence>
<dbReference type="InterPro" id="IPR025877">
    <property type="entry name" value="MobA-like_NTP_Trfase"/>
</dbReference>
<dbReference type="InterPro" id="IPR050065">
    <property type="entry name" value="GlmU-like"/>
</dbReference>
<dbReference type="Gene3D" id="2.160.10.10">
    <property type="entry name" value="Hexapeptide repeat proteins"/>
    <property type="match status" value="1"/>
</dbReference>
<feature type="binding site" evidence="18">
    <location>
        <position position="344"/>
    </location>
    <ligand>
        <name>UDP-N-acetyl-alpha-D-glucosamine</name>
        <dbReference type="ChEBI" id="CHEBI:57705"/>
    </ligand>
</feature>
<dbReference type="Gene3D" id="3.90.550.10">
    <property type="entry name" value="Spore Coat Polysaccharide Biosynthesis Protein SpsA, Chain A"/>
    <property type="match status" value="1"/>
</dbReference>
<evidence type="ECO:0000256" key="12">
    <source>
        <dbReference type="ARBA" id="ARBA00023268"/>
    </source>
</evidence>
<sequence>MSIPVSVVILAAGEGTRMRSRRPKVLHEVAGDSLIGHVGRTAATLDPQRVVVVVGHAADAVRDIFTPRWAALAPQIPLTMVVQAERRGTAHALRMAAPSLESASGTLVVLSGDVPLLQAETLRALLATHLEAGAAATVLSTVTAAPTGYGRILRRPDGAFDRIVEERDATPAEKAVTEINAGVYAFQLDGLFEVLARISNDNAQGEYYLPDALALLRADGRSVCVARHADAEEVRGVNTRAELAAVAAAFRRRTVAALMAEGVTFLDPSTAYVDVDVEIGMDTVVYPNVYIEGRTRIGENCRIHTGARLVNAQVGDEVMVRDYSLVFDSRLDARVTVGPFAHLRMNAHLHEGAVVGNFVEVKQSSLGTGTKAMHLSYLGDATLGARVNVGAGTITCNYDGKQKHQTIIEDGVKIGSDTMLVAPVRIGEQAMTGAGAVVTEDVPPSTLVVGVPAKVKKVLS</sequence>
<feature type="binding site" evidence="18">
    <location>
        <position position="238"/>
    </location>
    <ligand>
        <name>UDP-N-acetyl-alpha-D-glucosamine</name>
        <dbReference type="ChEBI" id="CHEBI:57705"/>
    </ligand>
</feature>
<keyword evidence="12 18" id="KW-0511">Multifunctional enzyme</keyword>
<comment type="pathway">
    <text evidence="18">Nucleotide-sugar biosynthesis; UDP-N-acetyl-alpha-D-glucosamine biosynthesis; N-acetyl-alpha-D-glucosamine 1-phosphate from alpha-D-glucosamine 6-phosphate (route II): step 2/2.</text>
</comment>
<comment type="subunit">
    <text evidence="18">Homotrimer.</text>
</comment>
<evidence type="ECO:0000256" key="16">
    <source>
        <dbReference type="ARBA" id="ARBA00048493"/>
    </source>
</evidence>
<feature type="binding site" evidence="18">
    <location>
        <begin position="88"/>
        <end position="89"/>
    </location>
    <ligand>
        <name>UDP-N-acetyl-alpha-D-glucosamine</name>
        <dbReference type="ChEBI" id="CHEBI:57705"/>
    </ligand>
</feature>
<evidence type="ECO:0000256" key="11">
    <source>
        <dbReference type="ARBA" id="ARBA00022984"/>
    </source>
</evidence>
<evidence type="ECO:0000256" key="17">
    <source>
        <dbReference type="ARBA" id="ARBA00049628"/>
    </source>
</evidence>
<feature type="region of interest" description="Pyrophosphorylase" evidence="18">
    <location>
        <begin position="1"/>
        <end position="240"/>
    </location>
</feature>
<evidence type="ECO:0000256" key="13">
    <source>
        <dbReference type="ARBA" id="ARBA00023315"/>
    </source>
</evidence>
<comment type="pathway">
    <text evidence="18">Nucleotide-sugar biosynthesis; UDP-N-acetyl-alpha-D-glucosamine biosynthesis; UDP-N-acetyl-alpha-D-glucosamine from N-acetyl-alpha-D-glucosamine 1-phosphate: step 1/1.</text>
</comment>
<feature type="binding site" evidence="18">
    <location>
        <position position="165"/>
    </location>
    <ligand>
        <name>UDP-N-acetyl-alpha-D-glucosamine</name>
        <dbReference type="ChEBI" id="CHEBI:57705"/>
    </ligand>
</feature>
<gene>
    <name evidence="18 20" type="primary">glmU</name>
    <name evidence="20" type="ORF">J8C06_01730</name>
</gene>
<evidence type="ECO:0000256" key="3">
    <source>
        <dbReference type="ARBA" id="ARBA00007947"/>
    </source>
</evidence>
<dbReference type="GO" id="GO:0003977">
    <property type="term" value="F:UDP-N-acetylglucosamine diphosphorylase activity"/>
    <property type="evidence" value="ECO:0007669"/>
    <property type="project" value="UniProtKB-EC"/>
</dbReference>
<comment type="subcellular location">
    <subcellularLocation>
        <location evidence="1 18">Cytoplasm</location>
    </subcellularLocation>
</comment>
<feature type="binding site" evidence="18">
    <location>
        <position position="83"/>
    </location>
    <ligand>
        <name>UDP-N-acetyl-alpha-D-glucosamine</name>
        <dbReference type="ChEBI" id="CHEBI:57705"/>
    </ligand>
</feature>
<comment type="catalytic activity">
    <reaction evidence="16 18">
        <text>N-acetyl-alpha-D-glucosamine 1-phosphate + UTP + H(+) = UDP-N-acetyl-alpha-D-glucosamine + diphosphate</text>
        <dbReference type="Rhea" id="RHEA:13509"/>
        <dbReference type="ChEBI" id="CHEBI:15378"/>
        <dbReference type="ChEBI" id="CHEBI:33019"/>
        <dbReference type="ChEBI" id="CHEBI:46398"/>
        <dbReference type="ChEBI" id="CHEBI:57705"/>
        <dbReference type="ChEBI" id="CHEBI:57776"/>
        <dbReference type="EC" id="2.7.7.23"/>
    </reaction>
</comment>
<dbReference type="PANTHER" id="PTHR43584:SF3">
    <property type="entry name" value="BIFUNCTIONAL PROTEIN GLMU"/>
    <property type="match status" value="1"/>
</dbReference>
<evidence type="ECO:0000256" key="8">
    <source>
        <dbReference type="ARBA" id="ARBA00022737"/>
    </source>
</evidence>
<evidence type="ECO:0000256" key="9">
    <source>
        <dbReference type="ARBA" id="ARBA00022842"/>
    </source>
</evidence>
<evidence type="ECO:0000256" key="18">
    <source>
        <dbReference type="HAMAP-Rule" id="MF_01631"/>
    </source>
</evidence>
<keyword evidence="6 18" id="KW-0548">Nucleotidyltransferase</keyword>
<keyword evidence="7 18" id="KW-0479">Metal-binding</keyword>
<comment type="catalytic activity">
    <reaction evidence="15 18">
        <text>alpha-D-glucosamine 1-phosphate + acetyl-CoA = N-acetyl-alpha-D-glucosamine 1-phosphate + CoA + H(+)</text>
        <dbReference type="Rhea" id="RHEA:13725"/>
        <dbReference type="ChEBI" id="CHEBI:15378"/>
        <dbReference type="ChEBI" id="CHEBI:57287"/>
        <dbReference type="ChEBI" id="CHEBI:57288"/>
        <dbReference type="ChEBI" id="CHEBI:57776"/>
        <dbReference type="ChEBI" id="CHEBI:58516"/>
        <dbReference type="EC" id="2.3.1.157"/>
    </reaction>
</comment>
<comment type="caution">
    <text evidence="18">Lacks conserved residue(s) required for the propagation of feature annotation.</text>
</comment>
<dbReference type="NCBIfam" id="TIGR01173">
    <property type="entry name" value="glmU"/>
    <property type="match status" value="1"/>
</dbReference>
<evidence type="ECO:0000256" key="10">
    <source>
        <dbReference type="ARBA" id="ARBA00022960"/>
    </source>
</evidence>
<comment type="similarity">
    <text evidence="2 18">In the C-terminal section; belongs to the transferase hexapeptide repeat family.</text>
</comment>
<evidence type="ECO:0000256" key="15">
    <source>
        <dbReference type="ARBA" id="ARBA00048247"/>
    </source>
</evidence>
<evidence type="ECO:0000313" key="20">
    <source>
        <dbReference type="EMBL" id="QUW03190.1"/>
    </source>
</evidence>
<evidence type="ECO:0000256" key="2">
    <source>
        <dbReference type="ARBA" id="ARBA00007707"/>
    </source>
</evidence>
<comment type="function">
    <text evidence="17 18">Catalyzes the last two sequential reactions in the de novo biosynthetic pathway for UDP-N-acetylglucosamine (UDP-GlcNAc). The C-terminal domain catalyzes the transfer of acetyl group from acetyl coenzyme A to glucosamine-1-phosphate (GlcN-1-P) to produce N-acetylglucosamine-1-phosphate (GlcNAc-1-P), which is converted into UDP-GlcNAc by the transfer of uridine 5-monophosphate (from uridine 5-triphosphate), a reaction catalyzed by the N-terminal domain.</text>
</comment>
<evidence type="ECO:0000256" key="1">
    <source>
        <dbReference type="ARBA" id="ARBA00004496"/>
    </source>
</evidence>
<dbReference type="PANTHER" id="PTHR43584">
    <property type="entry name" value="NUCLEOTIDYL TRANSFERASE"/>
    <property type="match status" value="1"/>
</dbReference>
<dbReference type="InterPro" id="IPR011004">
    <property type="entry name" value="Trimer_LpxA-like_sf"/>
</dbReference>
<feature type="binding site" evidence="18">
    <location>
        <begin position="397"/>
        <end position="398"/>
    </location>
    <ligand>
        <name>acetyl-CoA</name>
        <dbReference type="ChEBI" id="CHEBI:57288"/>
    </ligand>
</feature>
<accession>A0ABX8BBQ0</accession>
<reference evidence="20 21" key="1">
    <citation type="submission" date="2021-03" db="EMBL/GenBank/DDBJ databases">
        <title>Genomic and phenotypic characterization of Chloracidobacterium isolates provides evidence for multiple species.</title>
        <authorList>
            <person name="Saini M.K."/>
            <person name="Costas A.M.G."/>
            <person name="Tank M."/>
            <person name="Bryant D.A."/>
        </authorList>
    </citation>
    <scope>NUCLEOTIDE SEQUENCE [LARGE SCALE GENOMIC DNA]</scope>
    <source>
        <strain evidence="20 21">BV2-C</strain>
    </source>
</reference>
<feature type="region of interest" description="Linker" evidence="18">
    <location>
        <begin position="241"/>
        <end position="261"/>
    </location>
</feature>
<dbReference type="InterPro" id="IPR005882">
    <property type="entry name" value="Bifunctional_GlmU"/>
</dbReference>
<dbReference type="Proteomes" id="UP000676506">
    <property type="component" value="Chromosome 1"/>
</dbReference>
<feature type="binding site" evidence="18">
    <location>
        <position position="180"/>
    </location>
    <ligand>
        <name>UDP-N-acetyl-alpha-D-glucosamine</name>
        <dbReference type="ChEBI" id="CHEBI:57705"/>
    </ligand>
</feature>
<keyword evidence="13 18" id="KW-0012">Acyltransferase</keyword>
<name>A0ABX8BBQ0_9BACT</name>
<dbReference type="InterPro" id="IPR038009">
    <property type="entry name" value="GlmU_C_LbH"/>
</dbReference>
<evidence type="ECO:0000256" key="4">
    <source>
        <dbReference type="ARBA" id="ARBA00022490"/>
    </source>
</evidence>
<dbReference type="InterPro" id="IPR029044">
    <property type="entry name" value="Nucleotide-diphossugar_trans"/>
</dbReference>
<dbReference type="InterPro" id="IPR001451">
    <property type="entry name" value="Hexapep"/>
</dbReference>
<keyword evidence="4 18" id="KW-0963">Cytoplasm</keyword>
<dbReference type="GO" id="GO:0019134">
    <property type="term" value="F:glucosamine-1-phosphate N-acetyltransferase activity"/>
    <property type="evidence" value="ECO:0007669"/>
    <property type="project" value="UniProtKB-EC"/>
</dbReference>
<keyword evidence="9 18" id="KW-0460">Magnesium</keyword>
<comment type="cofactor">
    <cofactor evidence="18">
        <name>Mg(2+)</name>
        <dbReference type="ChEBI" id="CHEBI:18420"/>
    </cofactor>
    <text evidence="18">Binds 1 Mg(2+) ion per subunit.</text>
</comment>
<feature type="binding site" evidence="18">
    <location>
        <position position="388"/>
    </location>
    <ligand>
        <name>UDP-N-acetyl-alpha-D-glucosamine</name>
        <dbReference type="ChEBI" id="CHEBI:57705"/>
    </ligand>
</feature>
<feature type="binding site" evidence="18">
    <location>
        <position position="416"/>
    </location>
    <ligand>
        <name>acetyl-CoA</name>
        <dbReference type="ChEBI" id="CHEBI:57288"/>
    </ligand>
</feature>
<dbReference type="SUPFAM" id="SSF53448">
    <property type="entry name" value="Nucleotide-diphospho-sugar transferases"/>
    <property type="match status" value="1"/>
</dbReference>
<feature type="binding site" evidence="18">
    <location>
        <position position="150"/>
    </location>
    <ligand>
        <name>UDP-N-acetyl-alpha-D-glucosamine</name>
        <dbReference type="ChEBI" id="CHEBI:57705"/>
    </ligand>
</feature>
<keyword evidence="11 18" id="KW-0573">Peptidoglycan synthesis</keyword>
<feature type="active site" description="Proton acceptor" evidence="18">
    <location>
        <position position="374"/>
    </location>
</feature>
<keyword evidence="10 18" id="KW-0133">Cell shape</keyword>
<protein>
    <recommendedName>
        <fullName evidence="18">Bifunctional protein GlmU</fullName>
    </recommendedName>
    <domain>
        <recommendedName>
            <fullName evidence="18">UDP-N-acetylglucosamine pyrophosphorylase</fullName>
            <ecNumber evidence="18">2.7.7.23</ecNumber>
        </recommendedName>
        <alternativeName>
            <fullName evidence="18">N-acetylglucosamine-1-phosphate uridyltransferase</fullName>
        </alternativeName>
    </domain>
    <domain>
        <recommendedName>
            <fullName evidence="18">Glucosamine-1-phosphate N-acetyltransferase</fullName>
            <ecNumber evidence="18">2.3.1.157</ecNumber>
        </recommendedName>
    </domain>
</protein>
<evidence type="ECO:0000313" key="21">
    <source>
        <dbReference type="Proteomes" id="UP000676506"/>
    </source>
</evidence>
<dbReference type="EMBL" id="CP072648">
    <property type="protein sequence ID" value="QUW03190.1"/>
    <property type="molecule type" value="Genomic_DNA"/>
</dbReference>
<proteinExistence type="inferred from homology"/>
<comment type="pathway">
    <text evidence="18">Bacterial outer membrane biogenesis; LPS lipid A biosynthesis.</text>
</comment>
<feature type="binding site" evidence="18">
    <location>
        <begin position="10"/>
        <end position="13"/>
    </location>
    <ligand>
        <name>UDP-N-acetyl-alpha-D-glucosamine</name>
        <dbReference type="ChEBI" id="CHEBI:57705"/>
    </ligand>
</feature>
<feature type="domain" description="MobA-like NTP transferase" evidence="19">
    <location>
        <begin position="7"/>
        <end position="142"/>
    </location>
</feature>
<dbReference type="Pfam" id="PF12804">
    <property type="entry name" value="NTP_transf_3"/>
    <property type="match status" value="1"/>
</dbReference>
<feature type="binding site" evidence="18">
    <location>
        <begin position="111"/>
        <end position="113"/>
    </location>
    <ligand>
        <name>UDP-N-acetyl-alpha-D-glucosamine</name>
        <dbReference type="ChEBI" id="CHEBI:57705"/>
    </ligand>
</feature>
<dbReference type="Pfam" id="PF00132">
    <property type="entry name" value="Hexapep"/>
    <property type="match status" value="2"/>
</dbReference>
<dbReference type="RefSeq" id="WP_211429081.1">
    <property type="nucleotide sequence ID" value="NZ_CP072648.1"/>
</dbReference>